<feature type="signal peptide" evidence="2">
    <location>
        <begin position="1"/>
        <end position="21"/>
    </location>
</feature>
<keyword evidence="2" id="KW-0732">Signal</keyword>
<reference evidence="3 4" key="1">
    <citation type="journal article" date="2013" name="Curr. Biol.">
        <title>Shared signatures of parasitism and phylogenomics unite Cryptomycota and microsporidia.</title>
        <authorList>
            <person name="James T.Y."/>
            <person name="Pelin A."/>
            <person name="Bonen L."/>
            <person name="Ahrendt S."/>
            <person name="Sain D."/>
            <person name="Corradi N."/>
            <person name="Stajich J.E."/>
        </authorList>
    </citation>
    <scope>NUCLEOTIDE SEQUENCE [LARGE SCALE GENOMIC DNA]</scope>
    <source>
        <strain evidence="3 4">CSF55</strain>
    </source>
</reference>
<accession>A0A075AXT0</accession>
<feature type="transmembrane region" description="Helical" evidence="1">
    <location>
        <begin position="214"/>
        <end position="244"/>
    </location>
</feature>
<gene>
    <name evidence="3" type="ORF">O9G_003235</name>
</gene>
<proteinExistence type="predicted"/>
<keyword evidence="1" id="KW-1133">Transmembrane helix</keyword>
<evidence type="ECO:0000256" key="1">
    <source>
        <dbReference type="SAM" id="Phobius"/>
    </source>
</evidence>
<dbReference type="Proteomes" id="UP000030755">
    <property type="component" value="Unassembled WGS sequence"/>
</dbReference>
<dbReference type="EMBL" id="KE561064">
    <property type="protein sequence ID" value="EPZ33374.1"/>
    <property type="molecule type" value="Genomic_DNA"/>
</dbReference>
<evidence type="ECO:0000256" key="2">
    <source>
        <dbReference type="SAM" id="SignalP"/>
    </source>
</evidence>
<evidence type="ECO:0000313" key="3">
    <source>
        <dbReference type="EMBL" id="EPZ33374.1"/>
    </source>
</evidence>
<dbReference type="AlphaFoldDB" id="A0A075AXT0"/>
<feature type="chain" id="PRO_5001704901" evidence="2">
    <location>
        <begin position="22"/>
        <end position="249"/>
    </location>
</feature>
<dbReference type="HOGENOM" id="CLU_1116281_0_0_1"/>
<sequence length="249" mass="27870">MFKSYLALLALSCIRSNPVAPNDSVEFRISENFDLKSSDGFAVFGDKAKFLVTVKDSEIKDYEFSYKGKDVKLIAKDNVLGEFDGDITMDPDFKLETKLEYKHKEKGTGSVILVDNVHTLLSLKSAYSSQKLEGGIWKIDFVADCKQRKEILGNWLIENSVIAENKNYCDGLKHEYKVENDTPLLGLSFQHGNHKEMVESSVDVSGLFSGLKKILIMSVVALVLIIALFWACCCKGACGIFSLCKRRKI</sequence>
<keyword evidence="1" id="KW-0472">Membrane</keyword>
<protein>
    <submittedName>
        <fullName evidence="3">Uncharacterized protein</fullName>
    </submittedName>
</protein>
<keyword evidence="4" id="KW-1185">Reference proteome</keyword>
<evidence type="ECO:0000313" key="4">
    <source>
        <dbReference type="Proteomes" id="UP000030755"/>
    </source>
</evidence>
<keyword evidence="1" id="KW-0812">Transmembrane</keyword>
<organism evidence="3 4">
    <name type="scientific">Rozella allomycis (strain CSF55)</name>
    <dbReference type="NCBI Taxonomy" id="988480"/>
    <lineage>
        <taxon>Eukaryota</taxon>
        <taxon>Fungi</taxon>
        <taxon>Fungi incertae sedis</taxon>
        <taxon>Cryptomycota</taxon>
        <taxon>Cryptomycota incertae sedis</taxon>
        <taxon>Rozella</taxon>
    </lineage>
</organism>
<name>A0A075AXT0_ROZAC</name>